<dbReference type="GO" id="GO:0046464">
    <property type="term" value="P:acylglycerol catabolic process"/>
    <property type="evidence" value="ECO:0007669"/>
    <property type="project" value="TreeGrafter"/>
</dbReference>
<organism evidence="2 3">
    <name type="scientific">Crepidotus variabilis</name>
    <dbReference type="NCBI Taxonomy" id="179855"/>
    <lineage>
        <taxon>Eukaryota</taxon>
        <taxon>Fungi</taxon>
        <taxon>Dikarya</taxon>
        <taxon>Basidiomycota</taxon>
        <taxon>Agaricomycotina</taxon>
        <taxon>Agaricomycetes</taxon>
        <taxon>Agaricomycetidae</taxon>
        <taxon>Agaricales</taxon>
        <taxon>Agaricineae</taxon>
        <taxon>Crepidotaceae</taxon>
        <taxon>Crepidotus</taxon>
    </lineage>
</organism>
<evidence type="ECO:0000313" key="3">
    <source>
        <dbReference type="Proteomes" id="UP000807306"/>
    </source>
</evidence>
<comment type="caution">
    <text evidence="2">The sequence shown here is derived from an EMBL/GenBank/DDBJ whole genome shotgun (WGS) entry which is preliminary data.</text>
</comment>
<dbReference type="InterPro" id="IPR050266">
    <property type="entry name" value="AB_hydrolase_sf"/>
</dbReference>
<proteinExistence type="predicted"/>
<keyword evidence="2" id="KW-0378">Hydrolase</keyword>
<dbReference type="Proteomes" id="UP000807306">
    <property type="component" value="Unassembled WGS sequence"/>
</dbReference>
<name>A0A9P6JJA1_9AGAR</name>
<dbReference type="GO" id="GO:0047372">
    <property type="term" value="F:monoacylglycerol lipase activity"/>
    <property type="evidence" value="ECO:0007669"/>
    <property type="project" value="TreeGrafter"/>
</dbReference>
<dbReference type="InterPro" id="IPR000073">
    <property type="entry name" value="AB_hydrolase_1"/>
</dbReference>
<reference evidence="2" key="1">
    <citation type="submission" date="2020-11" db="EMBL/GenBank/DDBJ databases">
        <authorList>
            <consortium name="DOE Joint Genome Institute"/>
            <person name="Ahrendt S."/>
            <person name="Riley R."/>
            <person name="Andreopoulos W."/>
            <person name="Labutti K."/>
            <person name="Pangilinan J."/>
            <person name="Ruiz-Duenas F.J."/>
            <person name="Barrasa J.M."/>
            <person name="Sanchez-Garcia M."/>
            <person name="Camarero S."/>
            <person name="Miyauchi S."/>
            <person name="Serrano A."/>
            <person name="Linde D."/>
            <person name="Babiker R."/>
            <person name="Drula E."/>
            <person name="Ayuso-Fernandez I."/>
            <person name="Pacheco R."/>
            <person name="Padilla G."/>
            <person name="Ferreira P."/>
            <person name="Barriuso J."/>
            <person name="Kellner H."/>
            <person name="Castanera R."/>
            <person name="Alfaro M."/>
            <person name="Ramirez L."/>
            <person name="Pisabarro A.G."/>
            <person name="Kuo A."/>
            <person name="Tritt A."/>
            <person name="Lipzen A."/>
            <person name="He G."/>
            <person name="Yan M."/>
            <person name="Ng V."/>
            <person name="Cullen D."/>
            <person name="Martin F."/>
            <person name="Rosso M.-N."/>
            <person name="Henrissat B."/>
            <person name="Hibbett D."/>
            <person name="Martinez A.T."/>
            <person name="Grigoriev I.V."/>
        </authorList>
    </citation>
    <scope>NUCLEOTIDE SEQUENCE</scope>
    <source>
        <strain evidence="2">CBS 506.95</strain>
    </source>
</reference>
<evidence type="ECO:0000313" key="2">
    <source>
        <dbReference type="EMBL" id="KAF9523081.1"/>
    </source>
</evidence>
<dbReference type="PANTHER" id="PTHR43798">
    <property type="entry name" value="MONOACYLGLYCEROL LIPASE"/>
    <property type="match status" value="1"/>
</dbReference>
<dbReference type="EMBL" id="MU157925">
    <property type="protein sequence ID" value="KAF9523081.1"/>
    <property type="molecule type" value="Genomic_DNA"/>
</dbReference>
<accession>A0A9P6JJA1</accession>
<dbReference type="GO" id="GO:0016020">
    <property type="term" value="C:membrane"/>
    <property type="evidence" value="ECO:0007669"/>
    <property type="project" value="TreeGrafter"/>
</dbReference>
<dbReference type="Pfam" id="PF12697">
    <property type="entry name" value="Abhydrolase_6"/>
    <property type="match status" value="1"/>
</dbReference>
<dbReference type="AlphaFoldDB" id="A0A9P6JJA1"/>
<keyword evidence="3" id="KW-1185">Reference proteome</keyword>
<gene>
    <name evidence="2" type="ORF">CPB83DRAFT_775996</name>
</gene>
<dbReference type="SUPFAM" id="SSF53474">
    <property type="entry name" value="alpha/beta-Hydrolases"/>
    <property type="match status" value="1"/>
</dbReference>
<sequence>MENSSPDHERHVFETPTTPSLKMVGNCYKPAAPEPEGLTIFLAHCIGAHKEQWEPIIHSLFVLQKDKPTKNRIREIWAFDWQSHGDSAVLNQEVLKKLSRSICEPLFLSYRASYMIAFDWTHALTAFVQSPQMIGHRIVPIGHSAGAAAVLLTTRDIHRYPAIILIEPTIVAKDVFISRVDDRMAQMDFVVATTSNRRDSWTSRSQAYKYFVKRIPWGLWDPRIVRLLTDYGLEDLPSGTVGLKCQKTHEASSYPDIEPHFEGARQLAKACLKMPIHLIWGTRKELVPEFIQDSLAEGSGVASVAQIQDAGHFVVQEKPGELAKALSDILNTIRVDKFADKSKL</sequence>
<feature type="domain" description="AB hydrolase-1" evidence="1">
    <location>
        <begin position="40"/>
        <end position="325"/>
    </location>
</feature>
<evidence type="ECO:0000259" key="1">
    <source>
        <dbReference type="Pfam" id="PF12697"/>
    </source>
</evidence>
<protein>
    <submittedName>
        <fullName evidence="2">Alpha/beta hydrolase fold-1</fullName>
    </submittedName>
</protein>
<dbReference type="OrthoDB" id="94039at2759"/>
<dbReference type="InterPro" id="IPR029058">
    <property type="entry name" value="AB_hydrolase_fold"/>
</dbReference>
<dbReference type="Gene3D" id="3.40.50.1820">
    <property type="entry name" value="alpha/beta hydrolase"/>
    <property type="match status" value="1"/>
</dbReference>
<dbReference type="PANTHER" id="PTHR43798:SF5">
    <property type="entry name" value="MONOACYLGLYCEROL LIPASE ABHD6"/>
    <property type="match status" value="1"/>
</dbReference>